<keyword evidence="2" id="KW-0547">Nucleotide-binding</keyword>
<dbReference type="CDD" id="cd24050">
    <property type="entry name" value="ASKHA_NBD_ANMK"/>
    <property type="match status" value="1"/>
</dbReference>
<protein>
    <recommendedName>
        <fullName evidence="2">Anhydro-N-acetylmuramic acid kinase</fullName>
        <ecNumber evidence="2">2.7.1.170</ecNumber>
    </recommendedName>
    <alternativeName>
        <fullName evidence="2">AnhMurNAc kinase</fullName>
    </alternativeName>
</protein>
<dbReference type="EC" id="2.7.1.170" evidence="2"/>
<evidence type="ECO:0000313" key="5">
    <source>
        <dbReference type="Proteomes" id="UP001526143"/>
    </source>
</evidence>
<dbReference type="PANTHER" id="PTHR30605:SF0">
    <property type="entry name" value="ANHYDRO-N-ACETYLMURAMIC ACID KINASE"/>
    <property type="match status" value="1"/>
</dbReference>
<comment type="pathway">
    <text evidence="2">Amino-sugar metabolism; 1,6-anhydro-N-acetylmuramate degradation.</text>
</comment>
<name>A0ABT3B722_9CYAN</name>
<feature type="region of interest" description="Disordered" evidence="3">
    <location>
        <begin position="86"/>
        <end position="145"/>
    </location>
</feature>
<proteinExistence type="inferred from homology"/>
<evidence type="ECO:0000313" key="4">
    <source>
        <dbReference type="EMBL" id="MCV3217178.1"/>
    </source>
</evidence>
<keyword evidence="2" id="KW-0119">Carbohydrate metabolism</keyword>
<dbReference type="Proteomes" id="UP001526143">
    <property type="component" value="Unassembled WGS sequence"/>
</dbReference>
<dbReference type="Gene3D" id="3.30.420.40">
    <property type="match status" value="2"/>
</dbReference>
<evidence type="ECO:0000256" key="1">
    <source>
        <dbReference type="ARBA" id="ARBA00022777"/>
    </source>
</evidence>
<sequence>MTYVIGLISGTSVDGIDAALVDISGTDLDLKIELLAGKTYPYPAELRERILAVCAGESISMAELAELDDAIALAFANNAQNIQNGHKPASLIGSHGQTVYHRPPGGEGGRGRGGEGETRETRETRKQGGISSSSPRFPHSPTPHSLGYSLQLGRGAVIAHVTGITTISNFRAADIAAGGQGAPLVPRVDAYLLSHPQEGRCIQNIGGIGNVAYIPPRRDNWLEKILGWDTGPGNSLLDLAVHHLTAGAKTYDENGDWAASGTPCHPLIEQWLNQDYFHLPPPKSTGRELFGVAYLHQCLKDAEIYQLSSADLLATITELTAVSIVHNYRTFLPQMPQKVFLCGGGSRNLYLKRRLQILLQSIPVLTTDEVGLSADFKEAIAFAVLAYWRNLGIPGNLPTATGASQEVLLGEINR</sequence>
<accession>A0ABT3B722</accession>
<feature type="compositionally biased region" description="Basic and acidic residues" evidence="3">
    <location>
        <begin position="109"/>
        <end position="126"/>
    </location>
</feature>
<organism evidence="4 5">
    <name type="scientific">Plectonema radiosum NIES-515</name>
    <dbReference type="NCBI Taxonomy" id="2986073"/>
    <lineage>
        <taxon>Bacteria</taxon>
        <taxon>Bacillati</taxon>
        <taxon>Cyanobacteriota</taxon>
        <taxon>Cyanophyceae</taxon>
        <taxon>Oscillatoriophycideae</taxon>
        <taxon>Oscillatoriales</taxon>
        <taxon>Microcoleaceae</taxon>
        <taxon>Plectonema</taxon>
    </lineage>
</organism>
<dbReference type="HAMAP" id="MF_01270">
    <property type="entry name" value="AnhMurNAc_kinase"/>
    <property type="match status" value="1"/>
</dbReference>
<dbReference type="RefSeq" id="WP_263748877.1">
    <property type="nucleotide sequence ID" value="NZ_JAOWRF010000388.1"/>
</dbReference>
<comment type="pathway">
    <text evidence="2">Cell wall biogenesis; peptidoglycan recycling.</text>
</comment>
<dbReference type="GO" id="GO:0016301">
    <property type="term" value="F:kinase activity"/>
    <property type="evidence" value="ECO:0007669"/>
    <property type="project" value="UniProtKB-KW"/>
</dbReference>
<keyword evidence="5" id="KW-1185">Reference proteome</keyword>
<dbReference type="InterPro" id="IPR005338">
    <property type="entry name" value="Anhydro_N_Ac-Mur_kinase"/>
</dbReference>
<evidence type="ECO:0000256" key="3">
    <source>
        <dbReference type="SAM" id="MobiDB-lite"/>
    </source>
</evidence>
<comment type="similarity">
    <text evidence="2">Belongs to the anhydro-N-acetylmuramic acid kinase family.</text>
</comment>
<dbReference type="PANTHER" id="PTHR30605">
    <property type="entry name" value="ANHYDRO-N-ACETYLMURAMIC ACID KINASE"/>
    <property type="match status" value="1"/>
</dbReference>
<dbReference type="SUPFAM" id="SSF53067">
    <property type="entry name" value="Actin-like ATPase domain"/>
    <property type="match status" value="1"/>
</dbReference>
<dbReference type="EMBL" id="JAOWRF010000388">
    <property type="protein sequence ID" value="MCV3217178.1"/>
    <property type="molecule type" value="Genomic_DNA"/>
</dbReference>
<dbReference type="NCBIfam" id="NF007143">
    <property type="entry name" value="PRK09585.2-2"/>
    <property type="match status" value="1"/>
</dbReference>
<keyword evidence="2 4" id="KW-0808">Transferase</keyword>
<comment type="function">
    <text evidence="2">Catalyzes the specific phosphorylation of 1,6-anhydro-N-acetylmuramic acid (anhMurNAc) with the simultaneous cleavage of the 1,6-anhydro ring, generating MurNAc-6-P. Is required for the utilization of anhMurNAc either imported from the medium or derived from its own cell wall murein, and thus plays a role in cell wall recycling.</text>
</comment>
<comment type="catalytic activity">
    <reaction evidence="2">
        <text>1,6-anhydro-N-acetyl-beta-muramate + ATP + H2O = N-acetyl-D-muramate 6-phosphate + ADP + H(+)</text>
        <dbReference type="Rhea" id="RHEA:24952"/>
        <dbReference type="ChEBI" id="CHEBI:15377"/>
        <dbReference type="ChEBI" id="CHEBI:15378"/>
        <dbReference type="ChEBI" id="CHEBI:30616"/>
        <dbReference type="ChEBI" id="CHEBI:58690"/>
        <dbReference type="ChEBI" id="CHEBI:58722"/>
        <dbReference type="ChEBI" id="CHEBI:456216"/>
        <dbReference type="EC" id="2.7.1.170"/>
    </reaction>
</comment>
<evidence type="ECO:0000256" key="2">
    <source>
        <dbReference type="HAMAP-Rule" id="MF_01270"/>
    </source>
</evidence>
<keyword evidence="1 2" id="KW-0418">Kinase</keyword>
<dbReference type="Pfam" id="PF03702">
    <property type="entry name" value="AnmK"/>
    <property type="match status" value="2"/>
</dbReference>
<gene>
    <name evidence="2" type="primary">anmK</name>
    <name evidence="4" type="ORF">OGM63_27335</name>
</gene>
<reference evidence="4 5" key="1">
    <citation type="submission" date="2022-10" db="EMBL/GenBank/DDBJ databases">
        <title>Identification of biosynthetic pathway for the production of the potent trypsin inhibitor radiosumin.</title>
        <authorList>
            <person name="Fewer D.P."/>
            <person name="Delbaje E."/>
            <person name="Ouyang X."/>
            <person name="Agostino P.D."/>
            <person name="Wahlsten M."/>
            <person name="Jokela J."/>
            <person name="Permi P."/>
            <person name="Haapaniemi E."/>
            <person name="Koistinen H."/>
        </authorList>
    </citation>
    <scope>NUCLEOTIDE SEQUENCE [LARGE SCALE GENOMIC DNA]</scope>
    <source>
        <strain evidence="4 5">NIES-515</strain>
    </source>
</reference>
<keyword evidence="2" id="KW-0067">ATP-binding</keyword>
<dbReference type="InterPro" id="IPR043129">
    <property type="entry name" value="ATPase_NBD"/>
</dbReference>
<feature type="binding site" evidence="2">
    <location>
        <begin position="10"/>
        <end position="17"/>
    </location>
    <ligand>
        <name>ATP</name>
        <dbReference type="ChEBI" id="CHEBI:30616"/>
    </ligand>
</feature>
<comment type="caution">
    <text evidence="4">The sequence shown here is derived from an EMBL/GenBank/DDBJ whole genome shotgun (WGS) entry which is preliminary data.</text>
</comment>